<name>A0A6A5H9R7_CAERE</name>
<evidence type="ECO:0000313" key="3">
    <source>
        <dbReference type="Proteomes" id="UP000483820"/>
    </source>
</evidence>
<dbReference type="GeneID" id="9806879"/>
<dbReference type="RefSeq" id="XP_003097263.2">
    <property type="nucleotide sequence ID" value="XM_003097215.2"/>
</dbReference>
<reference evidence="2 3" key="1">
    <citation type="submission" date="2019-12" db="EMBL/GenBank/DDBJ databases">
        <title>Chromosome-level assembly of the Caenorhabditis remanei genome.</title>
        <authorList>
            <person name="Teterina A.A."/>
            <person name="Willis J.H."/>
            <person name="Phillips P.C."/>
        </authorList>
    </citation>
    <scope>NUCLEOTIDE SEQUENCE [LARGE SCALE GENOMIC DNA]</scope>
    <source>
        <strain evidence="2 3">PX506</strain>
        <tissue evidence="2">Whole organism</tissue>
    </source>
</reference>
<dbReference type="AlphaFoldDB" id="A0A6A5H9R7"/>
<dbReference type="KEGG" id="crq:GCK72_003724"/>
<dbReference type="EMBL" id="WUAV01000002">
    <property type="protein sequence ID" value="KAF1763779.1"/>
    <property type="molecule type" value="Genomic_DNA"/>
</dbReference>
<feature type="domain" description="Sdz-33 F-box" evidence="1">
    <location>
        <begin position="171"/>
        <end position="229"/>
    </location>
</feature>
<dbReference type="PANTHER" id="PTHR21503:SF8">
    <property type="entry name" value="F-BOX ASSOCIATED DOMAIN-CONTAINING PROTEIN-RELATED"/>
    <property type="match status" value="1"/>
</dbReference>
<gene>
    <name evidence="2" type="ORF">GCK72_003724</name>
</gene>
<accession>A0A6A5H9R7</accession>
<organism evidence="2 3">
    <name type="scientific">Caenorhabditis remanei</name>
    <name type="common">Caenorhabditis vulgaris</name>
    <dbReference type="NCBI Taxonomy" id="31234"/>
    <lineage>
        <taxon>Eukaryota</taxon>
        <taxon>Metazoa</taxon>
        <taxon>Ecdysozoa</taxon>
        <taxon>Nematoda</taxon>
        <taxon>Chromadorea</taxon>
        <taxon>Rhabditida</taxon>
        <taxon>Rhabditina</taxon>
        <taxon>Rhabditomorpha</taxon>
        <taxon>Rhabditoidea</taxon>
        <taxon>Rhabditidae</taxon>
        <taxon>Peloderinae</taxon>
        <taxon>Caenorhabditis</taxon>
    </lineage>
</organism>
<dbReference type="Pfam" id="PF07735">
    <property type="entry name" value="FBA_2"/>
    <property type="match status" value="1"/>
</dbReference>
<sequence>MEMGDILKTATTSKYMEAIIKSLCIRVKGMRIGFNGERTVIFFHNPSLIVCCGNNTIVLDKREKVLKKDLKPWFSETLSILENTRQVFLRIRDLFQCGPFGLSIVAGGVNPTTKEILEIPEFRNFKDLTLAGIWFTKEELDDVMDFEREDQNLHIGSGNIPMTYSHPNVFKYTKVHYWDACWVRLEHLLTIKDKFKITLGLHGLPLTDINKFIKFWVNAEYDLFKYMQIYNENRQHICIKTLFDGLDVLHVYKLGQWRNLIAVKSPETRKRQILSVNWSEERIYMSTWDIHERVRVIGQDDEPYAPEFEILKMLERRRALKMELDTVGEDEMRKQELTVAIDQITTGITLKGVVFRNERPTLFR</sequence>
<comment type="caution">
    <text evidence="2">The sequence shown here is derived from an EMBL/GenBank/DDBJ whole genome shotgun (WGS) entry which is preliminary data.</text>
</comment>
<evidence type="ECO:0000313" key="2">
    <source>
        <dbReference type="EMBL" id="KAF1763779.1"/>
    </source>
</evidence>
<dbReference type="InterPro" id="IPR012885">
    <property type="entry name" value="F-box_Sdz-33"/>
</dbReference>
<protein>
    <recommendedName>
        <fullName evidence="1">Sdz-33 F-box domain-containing protein</fullName>
    </recommendedName>
</protein>
<proteinExistence type="predicted"/>
<evidence type="ECO:0000259" key="1">
    <source>
        <dbReference type="Pfam" id="PF07735"/>
    </source>
</evidence>
<dbReference type="Proteomes" id="UP000483820">
    <property type="component" value="Chromosome II"/>
</dbReference>
<dbReference type="CTD" id="9806879"/>
<dbReference type="PANTHER" id="PTHR21503">
    <property type="entry name" value="F-BOX-CONTAINING HYPOTHETICAL PROTEIN C.ELEGANS"/>
    <property type="match status" value="1"/>
</dbReference>